<keyword evidence="2" id="KW-0813">Transport</keyword>
<reference evidence="9" key="4">
    <citation type="submission" date="2025-08" db="UniProtKB">
        <authorList>
            <consortium name="Ensembl"/>
        </authorList>
    </citation>
    <scope>IDENTIFICATION</scope>
</reference>
<evidence type="ECO:0000256" key="2">
    <source>
        <dbReference type="ARBA" id="ARBA00022448"/>
    </source>
</evidence>
<evidence type="ECO:0000256" key="8">
    <source>
        <dbReference type="ARBA" id="ARBA00023136"/>
    </source>
</evidence>
<dbReference type="GO" id="GO:1990519">
    <property type="term" value="P:pyrimidine nucleotide import into mitochondrion"/>
    <property type="evidence" value="ECO:0007669"/>
    <property type="project" value="TreeGrafter"/>
</dbReference>
<evidence type="ECO:0000256" key="7">
    <source>
        <dbReference type="ARBA" id="ARBA00023128"/>
    </source>
</evidence>
<evidence type="ECO:0000313" key="10">
    <source>
        <dbReference type="Proteomes" id="UP000472240"/>
    </source>
</evidence>
<reference evidence="9 10" key="1">
    <citation type="journal article" date="2015" name="Annu Rev Anim Biosci">
        <title>The Genome 10K Project: a way forward.</title>
        <authorList>
            <person name="Koepfli K.P."/>
            <person name="Paten B."/>
            <person name="O'Brien S.J."/>
            <person name="Koepfli K.P."/>
            <person name="Paten B."/>
            <person name="Antunes A."/>
            <person name="Belov K."/>
            <person name="Bustamante C."/>
            <person name="Castoe T.A."/>
            <person name="Clawson H."/>
            <person name="Crawford A.J."/>
            <person name="Diekhans M."/>
            <person name="Distel D."/>
            <person name="Durbin R."/>
            <person name="Earl D."/>
            <person name="Fujita M.K."/>
            <person name="Gamble T."/>
            <person name="Georges A."/>
            <person name="Gemmell N."/>
            <person name="Gilbert M.T."/>
            <person name="Graves J.M."/>
            <person name="Green R.E."/>
            <person name="Hickey G."/>
            <person name="Jarvis E.D."/>
            <person name="Johnson W."/>
            <person name="Komissarov A."/>
            <person name="Korf I."/>
            <person name="Kuhn R."/>
            <person name="Larkin D.M."/>
            <person name="Lewin H."/>
            <person name="Lopez J.V."/>
            <person name="Ma J."/>
            <person name="Marques-Bonet T."/>
            <person name="Miller W."/>
            <person name="Murphy R."/>
            <person name="Pevzner P."/>
            <person name="Shapiro B."/>
            <person name="Steiner C."/>
            <person name="Tamazian G."/>
            <person name="Venkatesh B."/>
            <person name="Wang J."/>
            <person name="Wayne R."/>
            <person name="Wiley E."/>
            <person name="Yang H."/>
            <person name="Zhang G."/>
            <person name="Haussler D."/>
            <person name="Ryder O."/>
            <person name="O'Brien S.J."/>
        </authorList>
    </citation>
    <scope>NUCLEOTIDE SEQUENCE</scope>
</reference>
<keyword evidence="8" id="KW-0472">Membrane</keyword>
<keyword evidence="4" id="KW-0677">Repeat</keyword>
<reference evidence="9 10" key="2">
    <citation type="journal article" date="2018" name="Annu Rev Anim Biosci">
        <title>Bat Biology, Genomes, and the Bat1K Project: To Generate Chromosome-Level Genomes for All Living Bat Species.</title>
        <authorList>
            <person name="Teeling E.C."/>
            <person name="Vernes S.C."/>
            <person name="Davalos L.M."/>
            <person name="Ray D.A."/>
            <person name="Gilbert M.T.P."/>
            <person name="Myers E."/>
        </authorList>
    </citation>
    <scope>NUCLEOTIDE SEQUENCE</scope>
</reference>
<organism evidence="9 10">
    <name type="scientific">Rhinolophus ferrumequinum</name>
    <name type="common">Greater horseshoe bat</name>
    <dbReference type="NCBI Taxonomy" id="59479"/>
    <lineage>
        <taxon>Eukaryota</taxon>
        <taxon>Metazoa</taxon>
        <taxon>Chordata</taxon>
        <taxon>Craniata</taxon>
        <taxon>Vertebrata</taxon>
        <taxon>Euteleostomi</taxon>
        <taxon>Mammalia</taxon>
        <taxon>Eutheria</taxon>
        <taxon>Laurasiatheria</taxon>
        <taxon>Chiroptera</taxon>
        <taxon>Yinpterochiroptera</taxon>
        <taxon>Rhinolophoidea</taxon>
        <taxon>Rhinolophidae</taxon>
        <taxon>Rhinolophinae</taxon>
        <taxon>Rhinolophus</taxon>
    </lineage>
</organism>
<reference evidence="10" key="3">
    <citation type="submission" date="2018-12" db="EMBL/GenBank/DDBJ databases">
        <title>G10K-VGP greater horseshoe bat female genome, primary haplotype.</title>
        <authorList>
            <person name="Teeling E."/>
            <person name="Myers G."/>
            <person name="Vernes S."/>
            <person name="Pippel M."/>
            <person name="Winkler S."/>
            <person name="Fedrigo O."/>
            <person name="Rhie A."/>
            <person name="Koren S."/>
            <person name="Phillippy A."/>
            <person name="Lewin H."/>
            <person name="Damas J."/>
            <person name="Howe K."/>
            <person name="Mountcastle J."/>
            <person name="Jarvis E.D."/>
        </authorList>
    </citation>
    <scope>NUCLEOTIDE SEQUENCE [LARGE SCALE GENOMIC DNA]</scope>
</reference>
<evidence type="ECO:0000313" key="9">
    <source>
        <dbReference type="Ensembl" id="ENSRFEP00010008414.1"/>
    </source>
</evidence>
<dbReference type="PANTHER" id="PTHR45829">
    <property type="entry name" value="MITOCHONDRIAL CARRIER PROTEIN RIM2"/>
    <property type="match status" value="1"/>
</dbReference>
<dbReference type="Proteomes" id="UP000472240">
    <property type="component" value="Chromosome 15"/>
</dbReference>
<keyword evidence="6" id="KW-1133">Transmembrane helix</keyword>
<dbReference type="InParanoid" id="A0A671E4W5"/>
<protein>
    <submittedName>
        <fullName evidence="9">Uncharacterized protein</fullName>
    </submittedName>
</protein>
<comment type="subcellular location">
    <subcellularLocation>
        <location evidence="1">Mitochondrion inner membrane</location>
        <topology evidence="1">Multi-pass membrane protein</topology>
    </subcellularLocation>
</comment>
<evidence type="ECO:0000256" key="6">
    <source>
        <dbReference type="ARBA" id="ARBA00022989"/>
    </source>
</evidence>
<dbReference type="GO" id="GO:0015218">
    <property type="term" value="F:pyrimidine nucleotide transmembrane transporter activity"/>
    <property type="evidence" value="ECO:0007669"/>
    <property type="project" value="InterPro"/>
</dbReference>
<accession>A0A671E4W5</accession>
<evidence type="ECO:0000256" key="3">
    <source>
        <dbReference type="ARBA" id="ARBA00022692"/>
    </source>
</evidence>
<dbReference type="Ensembl" id="ENSRFET00010009252.1">
    <property type="protein sequence ID" value="ENSRFEP00010008414.1"/>
    <property type="gene ID" value="ENSRFEG00010005752.1"/>
</dbReference>
<dbReference type="SUPFAM" id="SSF103506">
    <property type="entry name" value="Mitochondrial carrier"/>
    <property type="match status" value="1"/>
</dbReference>
<keyword evidence="3" id="KW-0812">Transmembrane</keyword>
<dbReference type="GO" id="GO:0005743">
    <property type="term" value="C:mitochondrial inner membrane"/>
    <property type="evidence" value="ECO:0007669"/>
    <property type="project" value="UniProtKB-SubCell"/>
</dbReference>
<keyword evidence="5" id="KW-0999">Mitochondrion inner membrane</keyword>
<keyword evidence="10" id="KW-1185">Reference proteome</keyword>
<dbReference type="OMA" id="STRYMIS"/>
<evidence type="ECO:0000256" key="5">
    <source>
        <dbReference type="ARBA" id="ARBA00022792"/>
    </source>
</evidence>
<dbReference type="AlphaFoldDB" id="A0A671E4W5"/>
<proteinExistence type="predicted"/>
<dbReference type="InterPro" id="IPR023395">
    <property type="entry name" value="MCP_dom_sf"/>
</dbReference>
<sequence>ERGNTINEMISPGPFQGLMVILEKGGPCSLFRGLGPNLREVASSRPTFFAAHSNCKEKLNSVLGPDSTWYMILDVVALWECRTVPKRKTGFRN</sequence>
<evidence type="ECO:0000256" key="1">
    <source>
        <dbReference type="ARBA" id="ARBA00004448"/>
    </source>
</evidence>
<reference evidence="9" key="5">
    <citation type="submission" date="2025-09" db="UniProtKB">
        <authorList>
            <consortium name="Ensembl"/>
        </authorList>
    </citation>
    <scope>IDENTIFICATION</scope>
</reference>
<name>A0A671E4W5_RHIFE</name>
<dbReference type="InterPro" id="IPR049562">
    <property type="entry name" value="SLC25A33/36-like"/>
</dbReference>
<keyword evidence="7" id="KW-0496">Mitochondrion</keyword>
<dbReference type="PANTHER" id="PTHR45829:SF2">
    <property type="entry name" value="SOLUTE CARRIER FAMILY 25 MEMBER 36"/>
    <property type="match status" value="1"/>
</dbReference>
<evidence type="ECO:0000256" key="4">
    <source>
        <dbReference type="ARBA" id="ARBA00022737"/>
    </source>
</evidence>